<dbReference type="Proteomes" id="UP000824150">
    <property type="component" value="Unassembled WGS sequence"/>
</dbReference>
<evidence type="ECO:0000313" key="3">
    <source>
        <dbReference type="Proteomes" id="UP000824150"/>
    </source>
</evidence>
<comment type="caution">
    <text evidence="2">The sequence shown here is derived from an EMBL/GenBank/DDBJ whole genome shotgun (WGS) entry which is preliminary data.</text>
</comment>
<accession>A0A9E2KNU5</accession>
<evidence type="ECO:0000313" key="2">
    <source>
        <dbReference type="EMBL" id="MBU3826943.1"/>
    </source>
</evidence>
<dbReference type="EMBL" id="JAHLFG010000061">
    <property type="protein sequence ID" value="MBU3826943.1"/>
    <property type="molecule type" value="Genomic_DNA"/>
</dbReference>
<reference evidence="2" key="2">
    <citation type="submission" date="2021-04" db="EMBL/GenBank/DDBJ databases">
        <authorList>
            <person name="Gilroy R."/>
        </authorList>
    </citation>
    <scope>NUCLEOTIDE SEQUENCE</scope>
    <source>
        <strain evidence="2">687</strain>
    </source>
</reference>
<dbReference type="InterPro" id="IPR037171">
    <property type="entry name" value="NagB/RpiA_transferase-like"/>
</dbReference>
<dbReference type="AlphaFoldDB" id="A0A9E2KNU5"/>
<dbReference type="InterPro" id="IPR003741">
    <property type="entry name" value="LUD_dom"/>
</dbReference>
<dbReference type="SUPFAM" id="SSF100950">
    <property type="entry name" value="NagB/RpiA/CoA transferase-like"/>
    <property type="match status" value="1"/>
</dbReference>
<dbReference type="PANTHER" id="PTHR43682">
    <property type="entry name" value="LACTATE UTILIZATION PROTEIN C"/>
    <property type="match status" value="1"/>
</dbReference>
<gene>
    <name evidence="2" type="ORF">IAA31_05585</name>
</gene>
<evidence type="ECO:0000259" key="1">
    <source>
        <dbReference type="Pfam" id="PF02589"/>
    </source>
</evidence>
<dbReference type="InterPro" id="IPR024185">
    <property type="entry name" value="FTHF_cligase-like_sf"/>
</dbReference>
<feature type="domain" description="LUD" evidence="1">
    <location>
        <begin position="47"/>
        <end position="217"/>
    </location>
</feature>
<dbReference type="Pfam" id="PF02589">
    <property type="entry name" value="LUD_dom"/>
    <property type="match status" value="1"/>
</dbReference>
<sequence length="219" mass="24187">MSEIDAISSRSRQEIFARLKKAYHIPGFTPEKLPDPVQYIRMGDDLLEDFCTNAQANMFVLHRCIKENLTAKINAILKEEGAKSLLYPQGLSLDVTKLEVKDKLCYDQPIENIRAEVFDATAGIVCCQCAVASHGAVLVSSGPQQPRLLSLAVPLCIMLLPKERIVKSICEALSQVQVRPDGKLPANIVFISGPSRTSDIELKTVYGVHGPQQVHLMVF</sequence>
<proteinExistence type="predicted"/>
<protein>
    <submittedName>
        <fullName evidence="2">Lactate utilization protein C</fullName>
    </submittedName>
</protein>
<dbReference type="Gene3D" id="3.40.50.10420">
    <property type="entry name" value="NagB/RpiA/CoA transferase-like"/>
    <property type="match status" value="1"/>
</dbReference>
<dbReference type="PANTHER" id="PTHR43682:SF1">
    <property type="entry name" value="LACTATE UTILIZATION PROTEIN C"/>
    <property type="match status" value="1"/>
</dbReference>
<organism evidence="2 3">
    <name type="scientific">Candidatus Anaerobiospirillum merdipullorum</name>
    <dbReference type="NCBI Taxonomy" id="2838450"/>
    <lineage>
        <taxon>Bacteria</taxon>
        <taxon>Pseudomonadati</taxon>
        <taxon>Pseudomonadota</taxon>
        <taxon>Gammaproteobacteria</taxon>
        <taxon>Aeromonadales</taxon>
        <taxon>Succinivibrionaceae</taxon>
        <taxon>Anaerobiospirillum</taxon>
    </lineage>
</organism>
<name>A0A9E2KNU5_9GAMM</name>
<reference evidence="2" key="1">
    <citation type="journal article" date="2021" name="PeerJ">
        <title>Extensive microbial diversity within the chicken gut microbiome revealed by metagenomics and culture.</title>
        <authorList>
            <person name="Gilroy R."/>
            <person name="Ravi A."/>
            <person name="Getino M."/>
            <person name="Pursley I."/>
            <person name="Horton D.L."/>
            <person name="Alikhan N.F."/>
            <person name="Baker D."/>
            <person name="Gharbi K."/>
            <person name="Hall N."/>
            <person name="Watson M."/>
            <person name="Adriaenssens E.M."/>
            <person name="Foster-Nyarko E."/>
            <person name="Jarju S."/>
            <person name="Secka A."/>
            <person name="Antonio M."/>
            <person name="Oren A."/>
            <person name="Chaudhuri R.R."/>
            <person name="La Ragione R."/>
            <person name="Hildebrand F."/>
            <person name="Pallen M.J."/>
        </authorList>
    </citation>
    <scope>NUCLEOTIDE SEQUENCE</scope>
    <source>
        <strain evidence="2">687</strain>
    </source>
</reference>